<protein>
    <submittedName>
        <fullName evidence="1">Sensory transduction regulator</fullName>
    </submittedName>
</protein>
<organism evidence="1 2">
    <name type="scientific">Klebsiella pneumoniae</name>
    <dbReference type="NCBI Taxonomy" id="573"/>
    <lineage>
        <taxon>Bacteria</taxon>
        <taxon>Pseudomonadati</taxon>
        <taxon>Pseudomonadota</taxon>
        <taxon>Gammaproteobacteria</taxon>
        <taxon>Enterobacterales</taxon>
        <taxon>Enterobacteriaceae</taxon>
        <taxon>Klebsiella/Raoultella group</taxon>
        <taxon>Klebsiella</taxon>
        <taxon>Klebsiella pneumoniae complex</taxon>
    </lineage>
</organism>
<reference evidence="1 2" key="1">
    <citation type="submission" date="2018-06" db="EMBL/GenBank/DDBJ databases">
        <authorList>
            <consortium name="Pathogen Informatics"/>
            <person name="Doyle S."/>
        </authorList>
    </citation>
    <scope>NUCLEOTIDE SEQUENCE [LARGE SCALE GENOMIC DNA]</scope>
    <source>
        <strain evidence="1 2">NCTC9617</strain>
    </source>
</reference>
<evidence type="ECO:0000313" key="2">
    <source>
        <dbReference type="Proteomes" id="UP000255167"/>
    </source>
</evidence>
<dbReference type="Proteomes" id="UP000255167">
    <property type="component" value="Unassembled WGS sequence"/>
</dbReference>
<gene>
    <name evidence="1" type="ORF">NCTC9617_01749</name>
</gene>
<sequence length="62" mass="7387">MDSLVVPGLDTLRRWLDEIGISFFECDSCQALHLPHMQNFDGIFDAKLTWWTTWCSFPPWRR</sequence>
<proteinExistence type="predicted"/>
<name>A0A378F825_KLEPN</name>
<dbReference type="EMBL" id="UGNC01000004">
    <property type="protein sequence ID" value="STW40213.1"/>
    <property type="molecule type" value="Genomic_DNA"/>
</dbReference>
<evidence type="ECO:0000313" key="1">
    <source>
        <dbReference type="EMBL" id="STW40213.1"/>
    </source>
</evidence>
<accession>A0A378F825</accession>
<dbReference type="AlphaFoldDB" id="A0A378F825"/>